<feature type="transmembrane region" description="Helical" evidence="2">
    <location>
        <begin position="139"/>
        <end position="157"/>
    </location>
</feature>
<dbReference type="InterPro" id="IPR052901">
    <property type="entry name" value="Bact_TGase-like"/>
</dbReference>
<dbReference type="SMART" id="SM00460">
    <property type="entry name" value="TGc"/>
    <property type="match status" value="1"/>
</dbReference>
<dbReference type="InterPro" id="IPR025403">
    <property type="entry name" value="TgpA-like_C"/>
</dbReference>
<dbReference type="InterPro" id="IPR021878">
    <property type="entry name" value="TgpA_N"/>
</dbReference>
<evidence type="ECO:0000313" key="5">
    <source>
        <dbReference type="Proteomes" id="UP000199361"/>
    </source>
</evidence>
<dbReference type="Pfam" id="PF01841">
    <property type="entry name" value="Transglut_core"/>
    <property type="match status" value="1"/>
</dbReference>
<dbReference type="PANTHER" id="PTHR42736">
    <property type="entry name" value="PROTEIN-GLUTAMINE GAMMA-GLUTAMYLTRANSFERASE"/>
    <property type="match status" value="1"/>
</dbReference>
<feature type="transmembrane region" description="Helical" evidence="2">
    <location>
        <begin position="163"/>
        <end position="180"/>
    </location>
</feature>
<keyword evidence="2" id="KW-0472">Membrane</keyword>
<keyword evidence="4" id="KW-0645">Protease</keyword>
<dbReference type="Proteomes" id="UP000199361">
    <property type="component" value="Unassembled WGS sequence"/>
</dbReference>
<dbReference type="RefSeq" id="WP_091076089.1">
    <property type="nucleotide sequence ID" value="NZ_FOHX01000001.1"/>
</dbReference>
<gene>
    <name evidence="4" type="ORF">SAMN05421811_101415</name>
</gene>
<feature type="transmembrane region" description="Helical" evidence="2">
    <location>
        <begin position="52"/>
        <end position="73"/>
    </location>
</feature>
<dbReference type="AlphaFoldDB" id="A0A1H9ZHM8"/>
<feature type="domain" description="Transglutaminase-like" evidence="3">
    <location>
        <begin position="493"/>
        <end position="562"/>
    </location>
</feature>
<evidence type="ECO:0000256" key="2">
    <source>
        <dbReference type="SAM" id="Phobius"/>
    </source>
</evidence>
<dbReference type="SUPFAM" id="SSF54001">
    <property type="entry name" value="Cysteine proteinases"/>
    <property type="match status" value="1"/>
</dbReference>
<dbReference type="GO" id="GO:0006508">
    <property type="term" value="P:proteolysis"/>
    <property type="evidence" value="ECO:0007669"/>
    <property type="project" value="UniProtKB-KW"/>
</dbReference>
<feature type="compositionally biased region" description="Low complexity" evidence="1">
    <location>
        <begin position="583"/>
        <end position="600"/>
    </location>
</feature>
<dbReference type="InterPro" id="IPR002931">
    <property type="entry name" value="Transglutaminase-like"/>
</dbReference>
<keyword evidence="2" id="KW-1133">Transmembrane helix</keyword>
<name>A0A1H9ZHM8_9ACTN</name>
<feature type="transmembrane region" description="Helical" evidence="2">
    <location>
        <begin position="28"/>
        <end position="45"/>
    </location>
</feature>
<feature type="transmembrane region" description="Helical" evidence="2">
    <location>
        <begin position="113"/>
        <end position="132"/>
    </location>
</feature>
<feature type="transmembrane region" description="Helical" evidence="2">
    <location>
        <begin position="233"/>
        <end position="251"/>
    </location>
</feature>
<protein>
    <submittedName>
        <fullName evidence="4">Transglutaminase-like enzyme, putative cysteine protease</fullName>
    </submittedName>
</protein>
<dbReference type="PANTHER" id="PTHR42736:SF1">
    <property type="entry name" value="PROTEIN-GLUTAMINE GAMMA-GLUTAMYLTRANSFERASE"/>
    <property type="match status" value="1"/>
</dbReference>
<accession>A0A1H9ZHM8</accession>
<dbReference type="Pfam" id="PF11992">
    <property type="entry name" value="TgpA_N"/>
    <property type="match status" value="1"/>
</dbReference>
<organism evidence="4 5">
    <name type="scientific">Nonomuraea wenchangensis</name>
    <dbReference type="NCBI Taxonomy" id="568860"/>
    <lineage>
        <taxon>Bacteria</taxon>
        <taxon>Bacillati</taxon>
        <taxon>Actinomycetota</taxon>
        <taxon>Actinomycetes</taxon>
        <taxon>Streptosporangiales</taxon>
        <taxon>Streptosporangiaceae</taxon>
        <taxon>Nonomuraea</taxon>
    </lineage>
</organism>
<dbReference type="STRING" id="568860.SAMN05421811_101415"/>
<feature type="region of interest" description="Disordered" evidence="1">
    <location>
        <begin position="561"/>
        <end position="616"/>
    </location>
</feature>
<dbReference type="OrthoDB" id="9804023at2"/>
<feature type="region of interest" description="Disordered" evidence="1">
    <location>
        <begin position="202"/>
        <end position="223"/>
    </location>
</feature>
<keyword evidence="4" id="KW-0378">Hydrolase</keyword>
<dbReference type="GO" id="GO:0008233">
    <property type="term" value="F:peptidase activity"/>
    <property type="evidence" value="ECO:0007669"/>
    <property type="project" value="UniProtKB-KW"/>
</dbReference>
<keyword evidence="2" id="KW-0812">Transmembrane</keyword>
<evidence type="ECO:0000313" key="4">
    <source>
        <dbReference type="EMBL" id="SES81197.1"/>
    </source>
</evidence>
<keyword evidence="5" id="KW-1185">Reference proteome</keyword>
<sequence length="823" mass="87683">MRLTIASAAATFTAAILLYPLFEGGTWFWSSLGAVLAVMLAGLVSSRLSLPAWAAPALALAATWVYLTMSFAAEEAWGLVVPTKASVLELGRLLGVGWADIQRFAAPVPNTEGIVLLATGGVALIAILVDLFAARLRRAALAGLPLLALATVPATILPDPISWPAFIIAAFGFVGLLVADGRERIGHWGRAVLVRRTRMAATPAPRVPGRTSAPARPSAAADTSGLRLSGKRIGFAAIALAVLVPALLPAMEPVSFFQFGVGGSGTGGRGNSISIPNPIANLKGQLELPERRVVLTYASNDNQPRYLRIYTLDTFDGQQFGMTKPKGAVANRTDNGPLPEPPGLTGRTDVTNVTTDIEISDEIAELMFLPLPYPPREIQVDGDWRADVDTLMVFSTRDEAAGLDYQVLTSEPEPTRELLESLPFDRDAVDPRFLALPDDLPAEIRALPRRIVGEVSSPYEAAVKLQKWFTEDGGFTYNLRTQGHSNSALADFLLHSRTGYCEQFAASMAVLARLMGIPSRVAIGYTGGSTVGGRWQVGTNDSHSWPELYFDGVGWLPFEPTPSGSLGQGSARAPAYSVPAPETTGDSSTPTPGATSSAGGDEIAPGSQQNPRAVDRESQLLAGGVPATEESAPVIGKVGLGLAGLLLVLLIPAAARLVTRSRRVRALDRQATRSQDEATAVTSRTAATERVPSVTAAWAELDDVLYDYGLARHASETPRALARRLVQQYEFGADAAAALTAIASAVERVLFARDPGRTGPLRKELRTVRQAIAATVPRRRRILAVLLPPSTLRRLRGFGERLLDGFDLLETIRLRRTAAEKGS</sequence>
<dbReference type="Pfam" id="PF13559">
    <property type="entry name" value="DUF4129"/>
    <property type="match status" value="1"/>
</dbReference>
<feature type="region of interest" description="Disordered" evidence="1">
    <location>
        <begin position="325"/>
        <end position="349"/>
    </location>
</feature>
<proteinExistence type="predicted"/>
<reference evidence="4 5" key="1">
    <citation type="submission" date="2016-10" db="EMBL/GenBank/DDBJ databases">
        <authorList>
            <person name="de Groot N.N."/>
        </authorList>
    </citation>
    <scope>NUCLEOTIDE SEQUENCE [LARGE SCALE GENOMIC DNA]</scope>
    <source>
        <strain evidence="4 5">CGMCC 4.5598</strain>
    </source>
</reference>
<evidence type="ECO:0000256" key="1">
    <source>
        <dbReference type="SAM" id="MobiDB-lite"/>
    </source>
</evidence>
<dbReference type="Gene3D" id="3.10.620.30">
    <property type="match status" value="1"/>
</dbReference>
<dbReference type="EMBL" id="FOHX01000001">
    <property type="protein sequence ID" value="SES81197.1"/>
    <property type="molecule type" value="Genomic_DNA"/>
</dbReference>
<evidence type="ECO:0000259" key="3">
    <source>
        <dbReference type="SMART" id="SM00460"/>
    </source>
</evidence>
<dbReference type="InterPro" id="IPR038765">
    <property type="entry name" value="Papain-like_cys_pep_sf"/>
</dbReference>